<gene>
    <name evidence="2" type="ORF">S01H4_34534</name>
</gene>
<comment type="caution">
    <text evidence="2">The sequence shown here is derived from an EMBL/GenBank/DDBJ whole genome shotgun (WGS) entry which is preliminary data.</text>
</comment>
<feature type="transmembrane region" description="Helical" evidence="1">
    <location>
        <begin position="26"/>
        <end position="47"/>
    </location>
</feature>
<name>X1AQR0_9ZZZZ</name>
<proteinExistence type="predicted"/>
<keyword evidence="1" id="KW-0472">Membrane</keyword>
<keyword evidence="1" id="KW-1133">Transmembrane helix</keyword>
<accession>X1AQR0</accession>
<feature type="transmembrane region" description="Helical" evidence="1">
    <location>
        <begin position="80"/>
        <end position="97"/>
    </location>
</feature>
<sequence length="104" mass="12174">TYEVLGGGEFLKFIMREIFKIIKENFILLLGTGLFTYRLFSFNSYYYDGIKFPSIYEKYTLSSTITYPIATYYYYDSTDLILLTVGVILIAIGLIKIRKKKDKN</sequence>
<evidence type="ECO:0000313" key="2">
    <source>
        <dbReference type="EMBL" id="GAG74643.1"/>
    </source>
</evidence>
<dbReference type="EMBL" id="BART01018279">
    <property type="protein sequence ID" value="GAG74643.1"/>
    <property type="molecule type" value="Genomic_DNA"/>
</dbReference>
<keyword evidence="1" id="KW-0812">Transmembrane</keyword>
<feature type="non-terminal residue" evidence="2">
    <location>
        <position position="1"/>
    </location>
</feature>
<organism evidence="2">
    <name type="scientific">marine sediment metagenome</name>
    <dbReference type="NCBI Taxonomy" id="412755"/>
    <lineage>
        <taxon>unclassified sequences</taxon>
        <taxon>metagenomes</taxon>
        <taxon>ecological metagenomes</taxon>
    </lineage>
</organism>
<evidence type="ECO:0000256" key="1">
    <source>
        <dbReference type="SAM" id="Phobius"/>
    </source>
</evidence>
<protein>
    <submittedName>
        <fullName evidence="2">Uncharacterized protein</fullName>
    </submittedName>
</protein>
<dbReference type="AlphaFoldDB" id="X1AQR0"/>
<reference evidence="2" key="1">
    <citation type="journal article" date="2014" name="Front. Microbiol.">
        <title>High frequency of phylogenetically diverse reductive dehalogenase-homologous genes in deep subseafloor sedimentary metagenomes.</title>
        <authorList>
            <person name="Kawai M."/>
            <person name="Futagami T."/>
            <person name="Toyoda A."/>
            <person name="Takaki Y."/>
            <person name="Nishi S."/>
            <person name="Hori S."/>
            <person name="Arai W."/>
            <person name="Tsubouchi T."/>
            <person name="Morono Y."/>
            <person name="Uchiyama I."/>
            <person name="Ito T."/>
            <person name="Fujiyama A."/>
            <person name="Inagaki F."/>
            <person name="Takami H."/>
        </authorList>
    </citation>
    <scope>NUCLEOTIDE SEQUENCE</scope>
    <source>
        <strain evidence="2">Expedition CK06-06</strain>
    </source>
</reference>